<dbReference type="EMBL" id="JAODUO010000068">
    <property type="protein sequence ID" value="KAK2190801.1"/>
    <property type="molecule type" value="Genomic_DNA"/>
</dbReference>
<reference evidence="1" key="1">
    <citation type="journal article" date="2023" name="Mol. Biol. Evol.">
        <title>Third-Generation Sequencing Reveals the Adaptive Role of the Epigenome in Three Deep-Sea Polychaetes.</title>
        <authorList>
            <person name="Perez M."/>
            <person name="Aroh O."/>
            <person name="Sun Y."/>
            <person name="Lan Y."/>
            <person name="Juniper S.K."/>
            <person name="Young C.R."/>
            <person name="Angers B."/>
            <person name="Qian P.Y."/>
        </authorList>
    </citation>
    <scope>NUCLEOTIDE SEQUENCE</scope>
    <source>
        <strain evidence="1">R07B-5</strain>
    </source>
</reference>
<dbReference type="AlphaFoldDB" id="A0AAD9P9P3"/>
<accession>A0AAD9P9P3</accession>
<organism evidence="1 2">
    <name type="scientific">Ridgeia piscesae</name>
    <name type="common">Tubeworm</name>
    <dbReference type="NCBI Taxonomy" id="27915"/>
    <lineage>
        <taxon>Eukaryota</taxon>
        <taxon>Metazoa</taxon>
        <taxon>Spiralia</taxon>
        <taxon>Lophotrochozoa</taxon>
        <taxon>Annelida</taxon>
        <taxon>Polychaeta</taxon>
        <taxon>Sedentaria</taxon>
        <taxon>Canalipalpata</taxon>
        <taxon>Sabellida</taxon>
        <taxon>Siboglinidae</taxon>
        <taxon>Ridgeia</taxon>
    </lineage>
</organism>
<evidence type="ECO:0000313" key="2">
    <source>
        <dbReference type="Proteomes" id="UP001209878"/>
    </source>
</evidence>
<keyword evidence="2" id="KW-1185">Reference proteome</keyword>
<dbReference type="Proteomes" id="UP001209878">
    <property type="component" value="Unassembled WGS sequence"/>
</dbReference>
<protein>
    <submittedName>
        <fullName evidence="1">Uncharacterized protein</fullName>
    </submittedName>
</protein>
<proteinExistence type="predicted"/>
<sequence>MCHGALTDHFCSVCVLRVTHVFVVVDAVYSVLLLHSQVVLQCLQDLGRLRLGLCEDSHVVLHGVSLLHVQLGLHPLLVDGNQLLLLRIPLFLQSLVRLLETRGDLPVQLVRTLRVSQLHVMDVLARGCPLLHHLRHTA</sequence>
<evidence type="ECO:0000313" key="1">
    <source>
        <dbReference type="EMBL" id="KAK2190801.1"/>
    </source>
</evidence>
<name>A0AAD9P9P3_RIDPI</name>
<gene>
    <name evidence="1" type="ORF">NP493_68g03020</name>
</gene>
<comment type="caution">
    <text evidence="1">The sequence shown here is derived from an EMBL/GenBank/DDBJ whole genome shotgun (WGS) entry which is preliminary data.</text>
</comment>